<feature type="non-terminal residue" evidence="2">
    <location>
        <position position="138"/>
    </location>
</feature>
<reference evidence="2" key="1">
    <citation type="journal article" date="2015" name="Nature">
        <title>Complex archaea that bridge the gap between prokaryotes and eukaryotes.</title>
        <authorList>
            <person name="Spang A."/>
            <person name="Saw J.H."/>
            <person name="Jorgensen S.L."/>
            <person name="Zaremba-Niedzwiedzka K."/>
            <person name="Martijn J."/>
            <person name="Lind A.E."/>
            <person name="van Eijk R."/>
            <person name="Schleper C."/>
            <person name="Guy L."/>
            <person name="Ettema T.J."/>
        </authorList>
    </citation>
    <scope>NUCLEOTIDE SEQUENCE</scope>
</reference>
<feature type="domain" description="YprB ribonuclease H-like" evidence="1">
    <location>
        <begin position="13"/>
        <end position="126"/>
    </location>
</feature>
<dbReference type="Pfam" id="PF13482">
    <property type="entry name" value="RNase_H_2"/>
    <property type="match status" value="1"/>
</dbReference>
<gene>
    <name evidence="2" type="ORF">LCGC14_2032160</name>
</gene>
<comment type="caution">
    <text evidence="2">The sequence shown here is derived from an EMBL/GenBank/DDBJ whole genome shotgun (WGS) entry which is preliminary data.</text>
</comment>
<organism evidence="2">
    <name type="scientific">marine sediment metagenome</name>
    <dbReference type="NCBI Taxonomy" id="412755"/>
    <lineage>
        <taxon>unclassified sequences</taxon>
        <taxon>metagenomes</taxon>
        <taxon>ecological metagenomes</taxon>
    </lineage>
</organism>
<dbReference type="EMBL" id="LAZR01023671">
    <property type="protein sequence ID" value="KKL77716.1"/>
    <property type="molecule type" value="Genomic_DNA"/>
</dbReference>
<dbReference type="InterPro" id="IPR012337">
    <property type="entry name" value="RNaseH-like_sf"/>
</dbReference>
<dbReference type="InterPro" id="IPR036397">
    <property type="entry name" value="RNaseH_sf"/>
</dbReference>
<accession>A0A0F9FGX8</accession>
<dbReference type="GO" id="GO:0003676">
    <property type="term" value="F:nucleic acid binding"/>
    <property type="evidence" value="ECO:0007669"/>
    <property type="project" value="InterPro"/>
</dbReference>
<dbReference type="Gene3D" id="3.30.420.10">
    <property type="entry name" value="Ribonuclease H-like superfamily/Ribonuclease H"/>
    <property type="match status" value="1"/>
</dbReference>
<evidence type="ECO:0000313" key="2">
    <source>
        <dbReference type="EMBL" id="KKL77716.1"/>
    </source>
</evidence>
<evidence type="ECO:0000259" key="1">
    <source>
        <dbReference type="Pfam" id="PF13482"/>
    </source>
</evidence>
<dbReference type="SUPFAM" id="SSF53098">
    <property type="entry name" value="Ribonuclease H-like"/>
    <property type="match status" value="1"/>
</dbReference>
<protein>
    <recommendedName>
        <fullName evidence="1">YprB ribonuclease H-like domain-containing protein</fullName>
    </recommendedName>
</protein>
<name>A0A0F9FGX8_9ZZZZ</name>
<sequence>MVFRDWSDKDFISLIYDMVDTADAIVHYNGKSFDMKHLNREFLLAKLDPPSPYKNIDLLSTMRQNFKFASNKLEWTSIQLGYEGKVQNRGMQLWLDCMAGDTSAWREMKKYNIQDVRLLEDMYDALLPWIKNHPNWGL</sequence>
<dbReference type="AlphaFoldDB" id="A0A0F9FGX8"/>
<dbReference type="InterPro" id="IPR038720">
    <property type="entry name" value="YprB_RNase_H-like_dom"/>
</dbReference>
<proteinExistence type="predicted"/>